<dbReference type="GO" id="GO:0070475">
    <property type="term" value="P:rRNA base methylation"/>
    <property type="evidence" value="ECO:0007669"/>
    <property type="project" value="InterPro"/>
</dbReference>
<reference evidence="2 3" key="1">
    <citation type="journal article" date="2020" name="Nat. Commun.">
        <title>Genome of Tripterygium wilfordii and identification of cytochrome P450 involved in triptolide biosynthesis.</title>
        <authorList>
            <person name="Tu L."/>
            <person name="Su P."/>
            <person name="Zhang Z."/>
            <person name="Gao L."/>
            <person name="Wang J."/>
            <person name="Hu T."/>
            <person name="Zhou J."/>
            <person name="Zhang Y."/>
            <person name="Zhao Y."/>
            <person name="Liu Y."/>
            <person name="Song Y."/>
            <person name="Tong Y."/>
            <person name="Lu Y."/>
            <person name="Yang J."/>
            <person name="Xu C."/>
            <person name="Jia M."/>
            <person name="Peters R.J."/>
            <person name="Huang L."/>
            <person name="Gao W."/>
        </authorList>
    </citation>
    <scope>NUCLEOTIDE SEQUENCE [LARGE SCALE GENOMIC DNA]</scope>
    <source>
        <strain evidence="3">cv. XIE 37</strain>
        <tissue evidence="2">Leaf</tissue>
    </source>
</reference>
<comment type="caution">
    <text evidence="2">The sequence shown here is derived from an EMBL/GenBank/DDBJ whole genome shotgun (WGS) entry which is preliminary data.</text>
</comment>
<proteinExistence type="predicted"/>
<dbReference type="EMBL" id="JAAARO010000019">
    <property type="protein sequence ID" value="KAF5730438.1"/>
    <property type="molecule type" value="Genomic_DNA"/>
</dbReference>
<feature type="domain" description="25S rRNA (uridine-N(3))-methyltransferase BMT5-like" evidence="1">
    <location>
        <begin position="199"/>
        <end position="289"/>
    </location>
</feature>
<dbReference type="GO" id="GO:0070042">
    <property type="term" value="F:rRNA (uridine-N3-)-methyltransferase activity"/>
    <property type="evidence" value="ECO:0007669"/>
    <property type="project" value="InterPro"/>
</dbReference>
<dbReference type="Pfam" id="PF10354">
    <property type="entry name" value="BMT5-like"/>
    <property type="match status" value="3"/>
</dbReference>
<evidence type="ECO:0000259" key="1">
    <source>
        <dbReference type="Pfam" id="PF10354"/>
    </source>
</evidence>
<dbReference type="PANTHER" id="PTHR11538">
    <property type="entry name" value="PHENYLALANYL-TRNA SYNTHETASE"/>
    <property type="match status" value="1"/>
</dbReference>
<name>A0A7J7C8G7_TRIWF</name>
<dbReference type="GO" id="GO:0005737">
    <property type="term" value="C:cytoplasm"/>
    <property type="evidence" value="ECO:0007669"/>
    <property type="project" value="TreeGrafter"/>
</dbReference>
<dbReference type="AlphaFoldDB" id="A0A7J7C8G7"/>
<feature type="domain" description="25S rRNA (uridine-N(3))-methyltransferase BMT5-like" evidence="1">
    <location>
        <begin position="296"/>
        <end position="330"/>
    </location>
</feature>
<keyword evidence="3" id="KW-1185">Reference proteome</keyword>
<dbReference type="InterPro" id="IPR019446">
    <property type="entry name" value="BMT5-like"/>
</dbReference>
<sequence>MEIGGLDGERCIGHYRSVDKILLVGEGDFSFALCLAKAFGSAGNMVATSLDSNAKLLEKYSKVAENLKQLRELGCKILHKVNAHSMSQNRKLNRELFDRIVFNFPHAGFRYAENWDQQIELHKQLVKGWNVKELAEEAGLELSNEVEFDKRSYPGYVNKRGDGSGSDRQFLVGESSTFMFRSVDNERCIGQYRSVDKVLLVGEGDFSFALCLAKAFGSARNMVATSLDSKAKLLQKYSKVAENLEKLGELGCTILHKVNAHSMSQNPNLNQELFDRIVFNFPHAGFRYAENWDAQIDEWNVKKLAKKVGLKLTDEVEFDKGSYPGYENKRGDGRRSDEAFPVGECTTFMFRLNPYHATNSKLMSLTL</sequence>
<feature type="domain" description="25S rRNA (uridine-N(3))-methyltransferase BMT5-like" evidence="1">
    <location>
        <begin position="22"/>
        <end position="128"/>
    </location>
</feature>
<dbReference type="Proteomes" id="UP000593562">
    <property type="component" value="Unassembled WGS sequence"/>
</dbReference>
<organism evidence="2 3">
    <name type="scientific">Tripterygium wilfordii</name>
    <name type="common">Thunder God vine</name>
    <dbReference type="NCBI Taxonomy" id="458696"/>
    <lineage>
        <taxon>Eukaryota</taxon>
        <taxon>Viridiplantae</taxon>
        <taxon>Streptophyta</taxon>
        <taxon>Embryophyta</taxon>
        <taxon>Tracheophyta</taxon>
        <taxon>Spermatophyta</taxon>
        <taxon>Magnoliopsida</taxon>
        <taxon>eudicotyledons</taxon>
        <taxon>Gunneridae</taxon>
        <taxon>Pentapetalae</taxon>
        <taxon>rosids</taxon>
        <taxon>fabids</taxon>
        <taxon>Celastrales</taxon>
        <taxon>Celastraceae</taxon>
        <taxon>Tripterygium</taxon>
    </lineage>
</organism>
<protein>
    <recommendedName>
        <fullName evidence="1">25S rRNA (uridine-N(3))-methyltransferase BMT5-like domain-containing protein</fullName>
    </recommendedName>
</protein>
<accession>A0A7J7C8G7</accession>
<gene>
    <name evidence="2" type="ORF">HS088_TW19G00027</name>
</gene>
<dbReference type="PANTHER" id="PTHR11538:SF89">
    <property type="entry name" value="PROTEIN, PUTATIVE (DUF2431)-RELATED"/>
    <property type="match status" value="1"/>
</dbReference>
<dbReference type="InParanoid" id="A0A7J7C8G7"/>
<evidence type="ECO:0000313" key="2">
    <source>
        <dbReference type="EMBL" id="KAF5730438.1"/>
    </source>
</evidence>
<evidence type="ECO:0000313" key="3">
    <source>
        <dbReference type="Proteomes" id="UP000593562"/>
    </source>
</evidence>